<protein>
    <submittedName>
        <fullName evidence="4">Putative mitochondrial glutaminyl cyclase</fullName>
    </submittedName>
</protein>
<proteinExistence type="predicted"/>
<evidence type="ECO:0000313" key="4">
    <source>
        <dbReference type="EMBL" id="KPA73361.1"/>
    </source>
</evidence>
<evidence type="ECO:0000256" key="2">
    <source>
        <dbReference type="ARBA" id="ARBA00023315"/>
    </source>
</evidence>
<evidence type="ECO:0000256" key="3">
    <source>
        <dbReference type="SAM" id="Phobius"/>
    </source>
</evidence>
<comment type="caution">
    <text evidence="4">The sequence shown here is derived from an EMBL/GenBank/DDBJ whole genome shotgun (WGS) entry which is preliminary data.</text>
</comment>
<name>A0A0N0DQQ6_LEPPY</name>
<reference evidence="4 5" key="1">
    <citation type="submission" date="2015-07" db="EMBL/GenBank/DDBJ databases">
        <title>High-quality genome of monoxenous trypanosomatid Leptomonas pyrrhocoris.</title>
        <authorList>
            <person name="Flegontov P."/>
            <person name="Butenko A."/>
            <person name="Firsov S."/>
            <person name="Vlcek C."/>
            <person name="Logacheva M.D."/>
            <person name="Field M."/>
            <person name="Filatov D."/>
            <person name="Flegontova O."/>
            <person name="Gerasimov E."/>
            <person name="Jackson A.P."/>
            <person name="Kelly S."/>
            <person name="Opperdoes F."/>
            <person name="O'Reilly A."/>
            <person name="Votypka J."/>
            <person name="Yurchenko V."/>
            <person name="Lukes J."/>
        </authorList>
    </citation>
    <scope>NUCLEOTIDE SEQUENCE [LARGE SCALE GENOMIC DNA]</scope>
    <source>
        <strain evidence="4">H10</strain>
    </source>
</reference>
<dbReference type="VEuPathDB" id="TriTrypDB:LpyrH10_37_0210"/>
<dbReference type="Proteomes" id="UP000037923">
    <property type="component" value="Unassembled WGS sequence"/>
</dbReference>
<keyword evidence="2" id="KW-0012">Acyltransferase</keyword>
<dbReference type="OMA" id="HEMLTLH"/>
<gene>
    <name evidence="4" type="ORF">ABB37_09916</name>
</gene>
<keyword evidence="5" id="KW-1185">Reference proteome</keyword>
<keyword evidence="1" id="KW-0808">Transferase</keyword>
<dbReference type="GeneID" id="26910198"/>
<evidence type="ECO:0000256" key="1">
    <source>
        <dbReference type="ARBA" id="ARBA00022679"/>
    </source>
</evidence>
<dbReference type="GO" id="GO:0008270">
    <property type="term" value="F:zinc ion binding"/>
    <property type="evidence" value="ECO:0007669"/>
    <property type="project" value="TreeGrafter"/>
</dbReference>
<dbReference type="EMBL" id="LGTL01000037">
    <property type="protein sequence ID" value="KPA73361.1"/>
    <property type="molecule type" value="Genomic_DNA"/>
</dbReference>
<dbReference type="Gene3D" id="3.40.630.10">
    <property type="entry name" value="Zn peptidases"/>
    <property type="match status" value="2"/>
</dbReference>
<accession>A0A0N0DQQ6</accession>
<keyword evidence="3" id="KW-0812">Transmembrane</keyword>
<keyword evidence="3" id="KW-1133">Transmembrane helix</keyword>
<dbReference type="InterPro" id="IPR040234">
    <property type="entry name" value="QC/QCL"/>
</dbReference>
<dbReference type="PANTHER" id="PTHR12283:SF6">
    <property type="entry name" value="GLUTAMINYL-PEPTIDE CYCLOTRANSFERASE-RELATED"/>
    <property type="match status" value="1"/>
</dbReference>
<evidence type="ECO:0000313" key="5">
    <source>
        <dbReference type="Proteomes" id="UP000037923"/>
    </source>
</evidence>
<sequence>MYLKLSHRLRSSILSTFTVFEGTVLSLVPFCDVVDVARLTHTRADMHSSHAKPPRSGRRAGNTSLLARVLRRCFPHFSLRRAVRYGNAPARRFFICALLLLIALLLVLLVVLCVHLVIAENERIAAYLHLTGVSDGSPPDKKILLLESAPPAEVQELRASLKRFAPRTRGPVPRLRQNRFLTSYFDLEERVLPPLTKSALEAWFSHESASPGAAEDVLLQHAWGNTSSAAAAHDANADHDLFHLLAFLYPPQQQQGYYRAALNGIIGFGPRVGGTRREPLLHHLLHEGLGRAHYDAAQHRYRNAPHLSEKGVELLEKAASTWPSAPDFAPAAAAGAKEQNTHETDRVAGWRWSLVWDNFSAPVPIAVEGQFFSPSVNLQNLVFQFPGGSQFRRKRAALARPDDVFVGRRCNPLAVDPAQRQNMFPAETYSRNDTEGMYVQEWFIGRGEHPMLSFYQPSLHRGKPGTVVEIHTPGQPVPLKPPLSFPVADPVSRQPIRHAVYAAHWDSMRSATFRFLGACDSAVPMVYLLRTIKNIAVLTDVAEALTESYKEERVGAGGVVAEGVVVPGLTATFRRSTTAAEVRARLARLLSPAHHALLFQYFFARSYTVGSDNHTTGAAGATDNYAHEVEVDVRRWLDWAQHLPALSIVLFDAEEAFKKWEGSDHTYGSRHLAQQWRAFTTATQTRYSGGPQSLFDAVDLFALYDLMGPAGTNFPNFFPTQSGIYYAALAQRETEKRRRAFRDASAITAELLWRVMGEPNAGAGAGENASTAQYLRQLGTSVDVAVAALAKQHVTKVLAAPSSRPTLEMLPRPWLMYGTPHEMLTLHRISLPDFREVHSGIGSVTSYRVFDSVSADLVAKADFDVSEYLRTTNENIFFEATRATQLRRLSADPVLEDDHLHWLDTQRVLHLIPSPFPQSWHTQSDDGQDIHDGTTVDLANVLWSTVLELGHYWTGAEDVAKAEVLSDK</sequence>
<dbReference type="AlphaFoldDB" id="A0A0N0DQQ6"/>
<dbReference type="RefSeq" id="XP_015651800.1">
    <property type="nucleotide sequence ID" value="XM_015809590.1"/>
</dbReference>
<dbReference type="PANTHER" id="PTHR12283">
    <property type="entry name" value="GLUTAMINYL-PEPTIDE CYCLOTRANSFERASE"/>
    <property type="match status" value="1"/>
</dbReference>
<dbReference type="GO" id="GO:0016603">
    <property type="term" value="F:glutaminyl-peptide cyclotransferase activity"/>
    <property type="evidence" value="ECO:0007669"/>
    <property type="project" value="TreeGrafter"/>
</dbReference>
<keyword evidence="3" id="KW-0472">Membrane</keyword>
<feature type="transmembrane region" description="Helical" evidence="3">
    <location>
        <begin position="93"/>
        <end position="118"/>
    </location>
</feature>
<dbReference type="OrthoDB" id="3907302at2759"/>
<organism evidence="4 5">
    <name type="scientific">Leptomonas pyrrhocoris</name>
    <name type="common">Firebug parasite</name>
    <dbReference type="NCBI Taxonomy" id="157538"/>
    <lineage>
        <taxon>Eukaryota</taxon>
        <taxon>Discoba</taxon>
        <taxon>Euglenozoa</taxon>
        <taxon>Kinetoplastea</taxon>
        <taxon>Metakinetoplastina</taxon>
        <taxon>Trypanosomatida</taxon>
        <taxon>Trypanosomatidae</taxon>
        <taxon>Leishmaniinae</taxon>
        <taxon>Leptomonas</taxon>
    </lineage>
</organism>